<accession>A0A2U3Q8I3</accession>
<evidence type="ECO:0000313" key="1">
    <source>
        <dbReference type="EMBL" id="SPP97731.1"/>
    </source>
</evidence>
<reference evidence="1 2" key="1">
    <citation type="submission" date="2018-03" db="EMBL/GenBank/DDBJ databases">
        <authorList>
            <person name="Gully D."/>
        </authorList>
    </citation>
    <scope>NUCLEOTIDE SEQUENCE [LARGE SCALE GENOMIC DNA]</scope>
    <source>
        <strain evidence="1">ORS3257</strain>
    </source>
</reference>
<organism evidence="1 2">
    <name type="scientific">Bradyrhizobium vignae</name>
    <dbReference type="NCBI Taxonomy" id="1549949"/>
    <lineage>
        <taxon>Bacteria</taxon>
        <taxon>Pseudomonadati</taxon>
        <taxon>Pseudomonadota</taxon>
        <taxon>Alphaproteobacteria</taxon>
        <taxon>Hyphomicrobiales</taxon>
        <taxon>Nitrobacteraceae</taxon>
        <taxon>Bradyrhizobium</taxon>
    </lineage>
</organism>
<dbReference type="Proteomes" id="UP000246085">
    <property type="component" value="Chromosome BRAD3257"/>
</dbReference>
<sequence>MQELRVGWIKRDNLSLYPARDSILLYDALNWTAIGGINASYNMKNSYLSTKHACITLQGLRWRRLVRDQRNATGSR</sequence>
<dbReference type="AlphaFoldDB" id="A0A2U3Q8I3"/>
<proteinExistence type="predicted"/>
<name>A0A2U3Q8I3_9BRAD</name>
<dbReference type="EMBL" id="LS398110">
    <property type="protein sequence ID" value="SPP97731.1"/>
    <property type="molecule type" value="Genomic_DNA"/>
</dbReference>
<gene>
    <name evidence="1" type="ORF">BRAD3257_6862</name>
</gene>
<dbReference type="KEGG" id="bvz:BRAD3257_6862"/>
<protein>
    <submittedName>
        <fullName evidence="1">Uncharacterized protein</fullName>
    </submittedName>
</protein>
<evidence type="ECO:0000313" key="2">
    <source>
        <dbReference type="Proteomes" id="UP000246085"/>
    </source>
</evidence>